<dbReference type="Proteomes" id="UP000013304">
    <property type="component" value="Chromosome"/>
</dbReference>
<sequence length="175" mass="19579">MTPLGPVVALPPAGRPGRNPRGGKHVGLCMTSFEPAQEALLRLIGEHDGGVLVTLKQDGRPQLSNVNHAYYPDEQAIRVSVTEGRAKTRNLRRDPRASYHVTSDDRWAWTVVDGTAELTPPAAERDDATVEALVALYRDVRGEHPDWEDYRRVMVEDRRVVLTLRIEHVYGQPRG</sequence>
<feature type="domain" description="Pyridoxamine 5'-phosphate oxidase N-terminal" evidence="3">
    <location>
        <begin position="38"/>
        <end position="171"/>
    </location>
</feature>
<dbReference type="InterPro" id="IPR052019">
    <property type="entry name" value="F420H2_bilvrd_red/Heme_oxyg"/>
</dbReference>
<dbReference type="PANTHER" id="PTHR35176">
    <property type="entry name" value="HEME OXYGENASE HI_0854-RELATED"/>
    <property type="match status" value="1"/>
</dbReference>
<dbReference type="InterPro" id="IPR011576">
    <property type="entry name" value="Pyridox_Oxase_N"/>
</dbReference>
<dbReference type="KEGG" id="sfi:SFUL_6551"/>
<organism evidence="4 5">
    <name type="scientific">Streptomyces microflavus DSM 40593</name>
    <dbReference type="NCBI Taxonomy" id="1303692"/>
    <lineage>
        <taxon>Bacteria</taxon>
        <taxon>Bacillati</taxon>
        <taxon>Actinomycetota</taxon>
        <taxon>Actinomycetes</taxon>
        <taxon>Kitasatosporales</taxon>
        <taxon>Streptomycetaceae</taxon>
        <taxon>Streptomyces</taxon>
    </lineage>
</organism>
<evidence type="ECO:0000313" key="4">
    <source>
        <dbReference type="EMBL" id="AGK81433.1"/>
    </source>
</evidence>
<dbReference type="HOGENOM" id="CLU_123922_0_1_11"/>
<dbReference type="GO" id="GO:0005829">
    <property type="term" value="C:cytosol"/>
    <property type="evidence" value="ECO:0007669"/>
    <property type="project" value="TreeGrafter"/>
</dbReference>
<dbReference type="GO" id="GO:0070967">
    <property type="term" value="F:coenzyme F420 binding"/>
    <property type="evidence" value="ECO:0007669"/>
    <property type="project" value="TreeGrafter"/>
</dbReference>
<dbReference type="InterPro" id="IPR019920">
    <property type="entry name" value="F420-binding_dom_put"/>
</dbReference>
<dbReference type="Gene3D" id="2.30.110.10">
    <property type="entry name" value="Electron Transport, Fmn-binding Protein, Chain A"/>
    <property type="match status" value="1"/>
</dbReference>
<evidence type="ECO:0000256" key="2">
    <source>
        <dbReference type="SAM" id="MobiDB-lite"/>
    </source>
</evidence>
<dbReference type="Pfam" id="PF01243">
    <property type="entry name" value="PNPOx_N"/>
    <property type="match status" value="1"/>
</dbReference>
<dbReference type="NCBIfam" id="TIGR03618">
    <property type="entry name" value="Rv1155_F420"/>
    <property type="match status" value="1"/>
</dbReference>
<proteinExistence type="predicted"/>
<name>N0D5U6_STRMI</name>
<feature type="region of interest" description="Disordered" evidence="2">
    <location>
        <begin position="1"/>
        <end position="23"/>
    </location>
</feature>
<evidence type="ECO:0000313" key="5">
    <source>
        <dbReference type="Proteomes" id="UP000013304"/>
    </source>
</evidence>
<protein>
    <submittedName>
        <fullName evidence="4">Pyridoxamine 5'-phosphate oxidase-related protein</fullName>
    </submittedName>
</protein>
<reference evidence="4 5" key="1">
    <citation type="submission" date="2013-04" db="EMBL/GenBank/DDBJ databases">
        <title>Complete genome sequence of Streptomyces fulvissimus.</title>
        <authorList>
            <person name="Myronovskyi M."/>
            <person name="Tokovenko B."/>
            <person name="Manderscheid N."/>
            <person name="Petzke L."/>
            <person name="Luzhetskyy A."/>
        </authorList>
    </citation>
    <scope>NUCLEOTIDE SEQUENCE [LARGE SCALE GENOMIC DNA]</scope>
    <source>
        <strain evidence="4 5">DSM 40593</strain>
    </source>
</reference>
<dbReference type="PANTHER" id="PTHR35176:SF2">
    <property type="entry name" value="F420H(2)-DEPENDENT REDUCTASE RV1155"/>
    <property type="match status" value="1"/>
</dbReference>
<dbReference type="GO" id="GO:0016627">
    <property type="term" value="F:oxidoreductase activity, acting on the CH-CH group of donors"/>
    <property type="evidence" value="ECO:0007669"/>
    <property type="project" value="TreeGrafter"/>
</dbReference>
<dbReference type="eggNOG" id="COG3467">
    <property type="taxonomic scope" value="Bacteria"/>
</dbReference>
<dbReference type="EMBL" id="CP005080">
    <property type="protein sequence ID" value="AGK81433.1"/>
    <property type="molecule type" value="Genomic_DNA"/>
</dbReference>
<dbReference type="AlphaFoldDB" id="N0D5U6"/>
<dbReference type="InterPro" id="IPR012349">
    <property type="entry name" value="Split_barrel_FMN-bd"/>
</dbReference>
<evidence type="ECO:0000259" key="3">
    <source>
        <dbReference type="Pfam" id="PF01243"/>
    </source>
</evidence>
<dbReference type="PATRIC" id="fig|1303692.3.peg.6594"/>
<dbReference type="SUPFAM" id="SSF50475">
    <property type="entry name" value="FMN-binding split barrel"/>
    <property type="match status" value="1"/>
</dbReference>
<gene>
    <name evidence="4" type="ORF">SFUL_6551</name>
</gene>
<evidence type="ECO:0000256" key="1">
    <source>
        <dbReference type="ARBA" id="ARBA00023002"/>
    </source>
</evidence>
<accession>N0D5U6</accession>
<keyword evidence="1" id="KW-0560">Oxidoreductase</keyword>